<feature type="compositionally biased region" description="Basic and acidic residues" evidence="1">
    <location>
        <begin position="51"/>
        <end position="61"/>
    </location>
</feature>
<name>M2QYM0_CERS8</name>
<dbReference type="HOGENOM" id="CLU_1030585_0_0_1"/>
<organism evidence="2 3">
    <name type="scientific">Ceriporiopsis subvermispora (strain B)</name>
    <name type="common">White-rot fungus</name>
    <name type="synonym">Gelatoporia subvermispora</name>
    <dbReference type="NCBI Taxonomy" id="914234"/>
    <lineage>
        <taxon>Eukaryota</taxon>
        <taxon>Fungi</taxon>
        <taxon>Dikarya</taxon>
        <taxon>Basidiomycota</taxon>
        <taxon>Agaricomycotina</taxon>
        <taxon>Agaricomycetes</taxon>
        <taxon>Polyporales</taxon>
        <taxon>Gelatoporiaceae</taxon>
        <taxon>Gelatoporia</taxon>
    </lineage>
</organism>
<feature type="region of interest" description="Disordered" evidence="1">
    <location>
        <begin position="1"/>
        <end position="149"/>
    </location>
</feature>
<dbReference type="EMBL" id="KB445825">
    <property type="protein sequence ID" value="EMD31017.1"/>
    <property type="molecule type" value="Genomic_DNA"/>
</dbReference>
<feature type="region of interest" description="Disordered" evidence="1">
    <location>
        <begin position="201"/>
        <end position="258"/>
    </location>
</feature>
<evidence type="ECO:0000256" key="1">
    <source>
        <dbReference type="SAM" id="MobiDB-lite"/>
    </source>
</evidence>
<dbReference type="Proteomes" id="UP000016930">
    <property type="component" value="Unassembled WGS sequence"/>
</dbReference>
<accession>M2QYM0</accession>
<feature type="compositionally biased region" description="Polar residues" evidence="1">
    <location>
        <begin position="29"/>
        <end position="42"/>
    </location>
</feature>
<feature type="compositionally biased region" description="Polar residues" evidence="1">
    <location>
        <begin position="66"/>
        <end position="77"/>
    </location>
</feature>
<gene>
    <name evidence="2" type="ORF">CERSUDRAFT_100741</name>
</gene>
<sequence length="270" mass="28632">MSIPRGTIPRGATQQLDAHGSDASPPAATVNSGSDRSISSHQMDCPPIHPEYPDGNRREDLWETLPKNTISSATNDGTADAASLARPTQVQTTEVAGRDSLTSDASVVTNQAGRHRAEPPFNGVSVSEDGPRPSTPGSNPLPDKILSLPRRAGGRGYELVKANYKICGRQMLPEDSMPEVEEHILSAGSIVVGGRILRATSARQGGGPAPVAGPSHLSTKSGKTNDDKQSDSGNKGKKRRLEENGEQSGPAVRATRDKIRNAWYHYADTT</sequence>
<feature type="compositionally biased region" description="Polar residues" evidence="1">
    <location>
        <begin position="86"/>
        <end position="112"/>
    </location>
</feature>
<reference evidence="2 3" key="1">
    <citation type="journal article" date="2012" name="Proc. Natl. Acad. Sci. U.S.A.">
        <title>Comparative genomics of Ceriporiopsis subvermispora and Phanerochaete chrysosporium provide insight into selective ligninolysis.</title>
        <authorList>
            <person name="Fernandez-Fueyo E."/>
            <person name="Ruiz-Duenas F.J."/>
            <person name="Ferreira P."/>
            <person name="Floudas D."/>
            <person name="Hibbett D.S."/>
            <person name="Canessa P."/>
            <person name="Larrondo L.F."/>
            <person name="James T.Y."/>
            <person name="Seelenfreund D."/>
            <person name="Lobos S."/>
            <person name="Polanco R."/>
            <person name="Tello M."/>
            <person name="Honda Y."/>
            <person name="Watanabe T."/>
            <person name="Watanabe T."/>
            <person name="Ryu J.S."/>
            <person name="Kubicek C.P."/>
            <person name="Schmoll M."/>
            <person name="Gaskell J."/>
            <person name="Hammel K.E."/>
            <person name="St John F.J."/>
            <person name="Vanden Wymelenberg A."/>
            <person name="Sabat G."/>
            <person name="Splinter BonDurant S."/>
            <person name="Syed K."/>
            <person name="Yadav J.S."/>
            <person name="Doddapaneni H."/>
            <person name="Subramanian V."/>
            <person name="Lavin J.L."/>
            <person name="Oguiza J.A."/>
            <person name="Perez G."/>
            <person name="Pisabarro A.G."/>
            <person name="Ramirez L."/>
            <person name="Santoyo F."/>
            <person name="Master E."/>
            <person name="Coutinho P.M."/>
            <person name="Henrissat B."/>
            <person name="Lombard V."/>
            <person name="Magnuson J.K."/>
            <person name="Kuees U."/>
            <person name="Hori C."/>
            <person name="Igarashi K."/>
            <person name="Samejima M."/>
            <person name="Held B.W."/>
            <person name="Barry K.W."/>
            <person name="LaButti K.M."/>
            <person name="Lapidus A."/>
            <person name="Lindquist E.A."/>
            <person name="Lucas S.M."/>
            <person name="Riley R."/>
            <person name="Salamov A.A."/>
            <person name="Hoffmeister D."/>
            <person name="Schwenk D."/>
            <person name="Hadar Y."/>
            <person name="Yarden O."/>
            <person name="de Vries R.P."/>
            <person name="Wiebenga A."/>
            <person name="Stenlid J."/>
            <person name="Eastwood D."/>
            <person name="Grigoriev I.V."/>
            <person name="Berka R.M."/>
            <person name="Blanchette R.A."/>
            <person name="Kersten P."/>
            <person name="Martinez A.T."/>
            <person name="Vicuna R."/>
            <person name="Cullen D."/>
        </authorList>
    </citation>
    <scope>NUCLEOTIDE SEQUENCE [LARGE SCALE GENOMIC DNA]</scope>
    <source>
        <strain evidence="2 3">B</strain>
    </source>
</reference>
<proteinExistence type="predicted"/>
<dbReference type="AlphaFoldDB" id="M2QYM0"/>
<protein>
    <submittedName>
        <fullName evidence="2">Uncharacterized protein</fullName>
    </submittedName>
</protein>
<evidence type="ECO:0000313" key="3">
    <source>
        <dbReference type="Proteomes" id="UP000016930"/>
    </source>
</evidence>
<keyword evidence="3" id="KW-1185">Reference proteome</keyword>
<evidence type="ECO:0000313" key="2">
    <source>
        <dbReference type="EMBL" id="EMD31017.1"/>
    </source>
</evidence>